<reference evidence="5 6" key="1">
    <citation type="submission" date="2009-04" db="EMBL/GenBank/DDBJ databases">
        <authorList>
            <person name="Sebastian Y."/>
            <person name="Madupu R."/>
            <person name="Durkin A.S."/>
            <person name="Torralba M."/>
            <person name="Methe B."/>
            <person name="Sutton G.G."/>
            <person name="Strausberg R.L."/>
            <person name="Nelson K.E."/>
        </authorList>
    </citation>
    <scope>NUCLEOTIDE SEQUENCE [LARGE SCALE GENOMIC DNA]</scope>
    <source>
        <strain evidence="6">ATCC 35406 / DSM 24491 / JCM 8526 / CCUG 16442 / BCRC 14492 / NCTC 13058 / HG 370</strain>
    </source>
</reference>
<comment type="caution">
    <text evidence="5">The sequence shown here is derived from an EMBL/GenBank/DDBJ whole genome shotgun (WGS) entry which is preliminary data.</text>
</comment>
<dbReference type="EMBL" id="ACNN01000005">
    <property type="protein sequence ID" value="EEN83728.1"/>
    <property type="molecule type" value="Genomic_DNA"/>
</dbReference>
<dbReference type="Gene3D" id="1.10.530.10">
    <property type="match status" value="1"/>
</dbReference>
<dbReference type="CDD" id="cd16894">
    <property type="entry name" value="MltD-like"/>
    <property type="match status" value="1"/>
</dbReference>
<dbReference type="GO" id="GO:0000270">
    <property type="term" value="P:peptidoglycan metabolic process"/>
    <property type="evidence" value="ECO:0007669"/>
    <property type="project" value="InterPro"/>
</dbReference>
<dbReference type="eggNOG" id="COG1388">
    <property type="taxonomic scope" value="Bacteria"/>
</dbReference>
<dbReference type="STRING" id="553175.POREN0001_1206"/>
<evidence type="ECO:0000256" key="1">
    <source>
        <dbReference type="ARBA" id="ARBA00007734"/>
    </source>
</evidence>
<dbReference type="eggNOG" id="COG0741">
    <property type="taxonomic scope" value="Bacteria"/>
</dbReference>
<feature type="domain" description="LysM" evidence="4">
    <location>
        <begin position="397"/>
        <end position="442"/>
    </location>
</feature>
<keyword evidence="3" id="KW-0472">Membrane</keyword>
<dbReference type="Gene3D" id="3.10.350.10">
    <property type="entry name" value="LysM domain"/>
    <property type="match status" value="1"/>
</dbReference>
<evidence type="ECO:0000259" key="4">
    <source>
        <dbReference type="PROSITE" id="PS51782"/>
    </source>
</evidence>
<dbReference type="GO" id="GO:0016020">
    <property type="term" value="C:membrane"/>
    <property type="evidence" value="ECO:0007669"/>
    <property type="project" value="InterPro"/>
</dbReference>
<dbReference type="SUPFAM" id="SSF53955">
    <property type="entry name" value="Lysozyme-like"/>
    <property type="match status" value="1"/>
</dbReference>
<feature type="region of interest" description="Disordered" evidence="2">
    <location>
        <begin position="445"/>
        <end position="469"/>
    </location>
</feature>
<evidence type="ECO:0000313" key="5">
    <source>
        <dbReference type="EMBL" id="EEN83728.1"/>
    </source>
</evidence>
<proteinExistence type="inferred from homology"/>
<dbReference type="InterPro" id="IPR023346">
    <property type="entry name" value="Lysozyme-like_dom_sf"/>
</dbReference>
<comment type="similarity">
    <text evidence="1">Belongs to the transglycosylase Slt family.</text>
</comment>
<dbReference type="PROSITE" id="PS00922">
    <property type="entry name" value="TRANSGLYCOSYLASE"/>
    <property type="match status" value="1"/>
</dbReference>
<keyword evidence="3" id="KW-0812">Transmembrane</keyword>
<evidence type="ECO:0000313" key="6">
    <source>
        <dbReference type="Proteomes" id="UP000004295"/>
    </source>
</evidence>
<evidence type="ECO:0000256" key="2">
    <source>
        <dbReference type="SAM" id="MobiDB-lite"/>
    </source>
</evidence>
<dbReference type="RefSeq" id="WP_004332195.1">
    <property type="nucleotide sequence ID" value="NZ_ACNN01000005.1"/>
</dbReference>
<organism evidence="5 6">
    <name type="scientific">Porphyromonas endodontalis (strain ATCC 35406 / DSM 24491 / JCM 8526 / CCUG 16442 / BCRC 14492 / NCTC 13058 / HG 370)</name>
    <name type="common">Bacteroides endodontalis</name>
    <dbReference type="NCBI Taxonomy" id="553175"/>
    <lineage>
        <taxon>Bacteria</taxon>
        <taxon>Pseudomonadati</taxon>
        <taxon>Bacteroidota</taxon>
        <taxon>Bacteroidia</taxon>
        <taxon>Bacteroidales</taxon>
        <taxon>Porphyromonadaceae</taxon>
        <taxon>Porphyromonas</taxon>
    </lineage>
</organism>
<dbReference type="PANTHER" id="PTHR37423:SF2">
    <property type="entry name" value="MEMBRANE-BOUND LYTIC MUREIN TRANSGLYCOSYLASE C"/>
    <property type="match status" value="1"/>
</dbReference>
<name>C3J7W4_POREA</name>
<dbReference type="Pfam" id="PF01476">
    <property type="entry name" value="LysM"/>
    <property type="match status" value="1"/>
</dbReference>
<dbReference type="InterPro" id="IPR000189">
    <property type="entry name" value="Transglyc_AS"/>
</dbReference>
<gene>
    <name evidence="5" type="ORF">POREN0001_1206</name>
</gene>
<dbReference type="CDD" id="cd00118">
    <property type="entry name" value="LysM"/>
    <property type="match status" value="1"/>
</dbReference>
<dbReference type="InterPro" id="IPR008258">
    <property type="entry name" value="Transglycosylase_SLT_dom_1"/>
</dbReference>
<sequence>MTYKEFCHTYGLILIVPFIGILSTLDLSAQQRKVLSGSSEIVTPPSLEADADALIAKWNQGYSTNLPADTTCGAIRRNVLQKTSEMLYRERIFRLPTAMNIPLNQQVRNGIEIFLTRKKTLISAMLSLGDYYFPTIEAILDKYKLPLELKYLIIVESGMNPTAVSPAGAAGLWQFMAPTAKAYGLTINSLLDERLDLEKSTDAAARYLRDLYQVYHDWFMAMAAYNCGLGNLNRAVYRAGGRTDYWSVYPYLPRETQGYVPLFIGAFYAMHYHADYQICPKNVSLPLATDTLLIRHSLSIRELSEAAEVSQSLFKLLNPQYKQGTVPGHISPCSIRLPMKAINRLDRRLEELYQNVEKVRLGKMTSASGELLASNGEGKEGETTEVDKPVVASAKTTTYTIRKGDTLAGIAQKHGITMDQLMQANNIKNTRYKLVPGNKLIIPVKDASPKVTKTKATRKTKKKPRRRRR</sequence>
<feature type="compositionally biased region" description="Basic residues" evidence="2">
    <location>
        <begin position="452"/>
        <end position="469"/>
    </location>
</feature>
<dbReference type="SMART" id="SM00257">
    <property type="entry name" value="LysM"/>
    <property type="match status" value="1"/>
</dbReference>
<dbReference type="GeneID" id="93365526"/>
<dbReference type="PROSITE" id="PS51782">
    <property type="entry name" value="LYSM"/>
    <property type="match status" value="1"/>
</dbReference>
<keyword evidence="3" id="KW-1133">Transmembrane helix</keyword>
<dbReference type="Pfam" id="PF01464">
    <property type="entry name" value="SLT"/>
    <property type="match status" value="1"/>
</dbReference>
<dbReference type="Proteomes" id="UP000004295">
    <property type="component" value="Unassembled WGS sequence"/>
</dbReference>
<keyword evidence="6" id="KW-1185">Reference proteome</keyword>
<dbReference type="InterPro" id="IPR036779">
    <property type="entry name" value="LysM_dom_sf"/>
</dbReference>
<protein>
    <submittedName>
        <fullName evidence="5">Transglycosylase SLT domain protein</fullName>
    </submittedName>
</protein>
<dbReference type="AlphaFoldDB" id="C3J7W4"/>
<accession>C3J7W4</accession>
<dbReference type="InterPro" id="IPR018392">
    <property type="entry name" value="LysM"/>
</dbReference>
<dbReference type="SUPFAM" id="SSF54106">
    <property type="entry name" value="LysM domain"/>
    <property type="match status" value="1"/>
</dbReference>
<dbReference type="GO" id="GO:0008933">
    <property type="term" value="F:peptidoglycan lytic transglycosylase activity"/>
    <property type="evidence" value="ECO:0007669"/>
    <property type="project" value="InterPro"/>
</dbReference>
<evidence type="ECO:0000256" key="3">
    <source>
        <dbReference type="SAM" id="Phobius"/>
    </source>
</evidence>
<feature type="transmembrane region" description="Helical" evidence="3">
    <location>
        <begin position="7"/>
        <end position="25"/>
    </location>
</feature>
<dbReference type="PANTHER" id="PTHR37423">
    <property type="entry name" value="SOLUBLE LYTIC MUREIN TRANSGLYCOSYLASE-RELATED"/>
    <property type="match status" value="1"/>
</dbReference>